<evidence type="ECO:0000256" key="5">
    <source>
        <dbReference type="ARBA" id="ARBA00022679"/>
    </source>
</evidence>
<evidence type="ECO:0000256" key="8">
    <source>
        <dbReference type="ARBA" id="ARBA00023306"/>
    </source>
</evidence>
<comment type="subcellular location">
    <subcellularLocation>
        <location evidence="1 12">Cytoplasm</location>
    </subcellularLocation>
</comment>
<evidence type="ECO:0000259" key="13">
    <source>
        <dbReference type="Pfam" id="PF00275"/>
    </source>
</evidence>
<feature type="domain" description="Enolpyruvate transferase" evidence="13">
    <location>
        <begin position="8"/>
        <end position="405"/>
    </location>
</feature>
<evidence type="ECO:0000313" key="14">
    <source>
        <dbReference type="EMBL" id="AEB08744.1"/>
    </source>
</evidence>
<comment type="pathway">
    <text evidence="2 12">Cell wall biogenesis; peptidoglycan biosynthesis.</text>
</comment>
<dbReference type="EMBL" id="CP002629">
    <property type="protein sequence ID" value="AEB08744.1"/>
    <property type="molecule type" value="Genomic_DNA"/>
</dbReference>
<keyword evidence="12" id="KW-0670">Pyruvate</keyword>
<dbReference type="HAMAP" id="MF_00111">
    <property type="entry name" value="MurA"/>
    <property type="match status" value="1"/>
</dbReference>
<accession>F2NGX3</accession>
<keyword evidence="8 12" id="KW-0131">Cell cycle</keyword>
<dbReference type="GO" id="GO:0019277">
    <property type="term" value="P:UDP-N-acetylgalactosamine biosynthetic process"/>
    <property type="evidence" value="ECO:0007669"/>
    <property type="project" value="InterPro"/>
</dbReference>
<dbReference type="NCBIfam" id="TIGR01072">
    <property type="entry name" value="murA"/>
    <property type="match status" value="1"/>
</dbReference>
<reference evidence="15" key="2">
    <citation type="submission" date="2011-03" db="EMBL/GenBank/DDBJ databases">
        <title>The complete genome of Desulfobacca acetoxidans DSM 11109.</title>
        <authorList>
            <consortium name="US DOE Joint Genome Institute (JGI-PGF)"/>
            <person name="Lucas S."/>
            <person name="Copeland A."/>
            <person name="Lapidus A."/>
            <person name="Bruce D."/>
            <person name="Goodwin L."/>
            <person name="Pitluck S."/>
            <person name="Peters L."/>
            <person name="Kyrpides N."/>
            <person name="Mavromatis K."/>
            <person name="Ivanova N."/>
            <person name="Ovchinnikova G."/>
            <person name="Teshima H."/>
            <person name="Detter J.C."/>
            <person name="Han C."/>
            <person name="Land M."/>
            <person name="Hauser L."/>
            <person name="Markowitz V."/>
            <person name="Cheng J.-F."/>
            <person name="Hugenholtz P."/>
            <person name="Woyke T."/>
            <person name="Wu D."/>
            <person name="Spring S."/>
            <person name="Schueler E."/>
            <person name="Brambilla E."/>
            <person name="Klenk H.-P."/>
            <person name="Eisen J.A."/>
        </authorList>
    </citation>
    <scope>NUCLEOTIDE SEQUENCE [LARGE SCALE GENOMIC DNA]</scope>
    <source>
        <strain evidence="15">ATCC 700848 / DSM 11109 / ASRB2</strain>
    </source>
</reference>
<evidence type="ECO:0000256" key="10">
    <source>
        <dbReference type="ARBA" id="ARBA00038367"/>
    </source>
</evidence>
<dbReference type="PANTHER" id="PTHR43783">
    <property type="entry name" value="UDP-N-ACETYLGLUCOSAMINE 1-CARBOXYVINYLTRANSFERASE"/>
    <property type="match status" value="1"/>
</dbReference>
<dbReference type="GO" id="GO:0008760">
    <property type="term" value="F:UDP-N-acetylglucosamine 1-carboxyvinyltransferase activity"/>
    <property type="evidence" value="ECO:0007669"/>
    <property type="project" value="UniProtKB-UniRule"/>
</dbReference>
<reference evidence="14 15" key="1">
    <citation type="journal article" date="2011" name="Stand. Genomic Sci.">
        <title>Complete genome sequence of the acetate-degrading sulfate reducer Desulfobacca acetoxidans type strain (ASRB2).</title>
        <authorList>
            <person name="Goker M."/>
            <person name="Teshima H."/>
            <person name="Lapidus A."/>
            <person name="Nolan M."/>
            <person name="Lucas S."/>
            <person name="Hammon N."/>
            <person name="Deshpande S."/>
            <person name="Cheng J.F."/>
            <person name="Tapia R."/>
            <person name="Han C."/>
            <person name="Goodwin L."/>
            <person name="Pitluck S."/>
            <person name="Huntemann M."/>
            <person name="Liolios K."/>
            <person name="Ivanova N."/>
            <person name="Pagani I."/>
            <person name="Mavromatis K."/>
            <person name="Ovchinikova G."/>
            <person name="Pati A."/>
            <person name="Chen A."/>
            <person name="Palaniappan K."/>
            <person name="Land M."/>
            <person name="Hauser L."/>
            <person name="Brambilla E.M."/>
            <person name="Rohde M."/>
            <person name="Spring S."/>
            <person name="Detter J.C."/>
            <person name="Woyke T."/>
            <person name="Bristow J."/>
            <person name="Eisen J.A."/>
            <person name="Markowitz V."/>
            <person name="Hugenholtz P."/>
            <person name="Kyrpides N.C."/>
            <person name="Klenk H.P."/>
        </authorList>
    </citation>
    <scope>NUCLEOTIDE SEQUENCE [LARGE SCALE GENOMIC DNA]</scope>
    <source>
        <strain evidence="15">ATCC 700848 / DSM 11109 / ASRB2</strain>
    </source>
</reference>
<dbReference type="HOGENOM" id="CLU_027387_0_0_7"/>
<dbReference type="InterPro" id="IPR050068">
    <property type="entry name" value="MurA_subfamily"/>
</dbReference>
<dbReference type="GO" id="GO:0051301">
    <property type="term" value="P:cell division"/>
    <property type="evidence" value="ECO:0007669"/>
    <property type="project" value="UniProtKB-KW"/>
</dbReference>
<feature type="binding site" evidence="12">
    <location>
        <begin position="22"/>
        <end position="23"/>
    </location>
    <ligand>
        <name>phosphoenolpyruvate</name>
        <dbReference type="ChEBI" id="CHEBI:58702"/>
    </ligand>
</feature>
<comment type="similarity">
    <text evidence="10 12">Belongs to the EPSP synthase family. MurA subfamily.</text>
</comment>
<organism evidence="14 15">
    <name type="scientific">Desulfobacca acetoxidans (strain ATCC 700848 / DSM 11109 / ASRB2)</name>
    <dbReference type="NCBI Taxonomy" id="880072"/>
    <lineage>
        <taxon>Bacteria</taxon>
        <taxon>Pseudomonadati</taxon>
        <taxon>Thermodesulfobacteriota</taxon>
        <taxon>Desulfobaccia</taxon>
        <taxon>Desulfobaccales</taxon>
        <taxon>Desulfobaccaceae</taxon>
        <taxon>Desulfobacca</taxon>
    </lineage>
</organism>
<keyword evidence="5 12" id="KW-0808">Transferase</keyword>
<keyword evidence="6 12" id="KW-0133">Cell shape</keyword>
<evidence type="ECO:0000256" key="1">
    <source>
        <dbReference type="ARBA" id="ARBA00004496"/>
    </source>
</evidence>
<dbReference type="InterPro" id="IPR001986">
    <property type="entry name" value="Enolpyruvate_Tfrase_dom"/>
</dbReference>
<gene>
    <name evidence="12" type="primary">murA</name>
    <name evidence="14" type="ordered locus">Desac_0867</name>
</gene>
<keyword evidence="4 12" id="KW-0132">Cell division</keyword>
<keyword evidence="9 12" id="KW-0961">Cell wall biogenesis/degradation</keyword>
<comment type="catalytic activity">
    <reaction evidence="11 12">
        <text>phosphoenolpyruvate + UDP-N-acetyl-alpha-D-glucosamine = UDP-N-acetyl-3-O-(1-carboxyvinyl)-alpha-D-glucosamine + phosphate</text>
        <dbReference type="Rhea" id="RHEA:18681"/>
        <dbReference type="ChEBI" id="CHEBI:43474"/>
        <dbReference type="ChEBI" id="CHEBI:57705"/>
        <dbReference type="ChEBI" id="CHEBI:58702"/>
        <dbReference type="ChEBI" id="CHEBI:68483"/>
        <dbReference type="EC" id="2.5.1.7"/>
    </reaction>
</comment>
<dbReference type="RefSeq" id="WP_013705857.1">
    <property type="nucleotide sequence ID" value="NC_015388.1"/>
</dbReference>
<evidence type="ECO:0000256" key="11">
    <source>
        <dbReference type="ARBA" id="ARBA00047527"/>
    </source>
</evidence>
<dbReference type="STRING" id="880072.Desac_0867"/>
<dbReference type="GO" id="GO:0005737">
    <property type="term" value="C:cytoplasm"/>
    <property type="evidence" value="ECO:0007669"/>
    <property type="project" value="UniProtKB-SubCell"/>
</dbReference>
<sequence>MDKIVIAGGVPLRGEVLISGAKNAALPILAATLLAPGRHTLLNVPNLADIRTAKKLLGNLGVHFQDLSGGLEVDASELTSWEAPYDLVKTMRAAVLVLGPLVARVGRARISLPGGCAIGARPINLHLKGLEEMGVKITLQHGYVEATVKRLEGARIILDFPTVTGTENLLMAAVLARGKTVIKNAAQEPEIADLAQFLQAMGADIQGIGSDVLTVQGVKYLRPASYRIMPDRIEAGTYLAAAAITRGEVVIRQAPVEHLTAVLDKFAEAGLRISVDHDSIKVSSGGHLIGVDVKTLPYPGFPTDMQAQFMTVMTLARGVSVITETIFEKRFMHVSELKRLGADIVVSGNQAVVRGVKSLQGAPVMATDLRASASLILAGLGARGQTEVHRVYHLDRGYERIETKLSALGANIWREKA</sequence>
<dbReference type="PANTHER" id="PTHR43783:SF1">
    <property type="entry name" value="UDP-N-ACETYLGLUCOSAMINE 1-CARBOXYVINYLTRANSFERASE"/>
    <property type="match status" value="1"/>
</dbReference>
<evidence type="ECO:0000256" key="6">
    <source>
        <dbReference type="ARBA" id="ARBA00022960"/>
    </source>
</evidence>
<protein>
    <recommendedName>
        <fullName evidence="12">UDP-N-acetylglucosamine 1-carboxyvinyltransferase</fullName>
        <ecNumber evidence="12">2.5.1.7</ecNumber>
    </recommendedName>
    <alternativeName>
        <fullName evidence="12">Enoylpyruvate transferase</fullName>
    </alternativeName>
    <alternativeName>
        <fullName evidence="12">UDP-N-acetylglucosamine enolpyruvyl transferase</fullName>
        <shortName evidence="12">EPT</shortName>
    </alternativeName>
</protein>
<proteinExistence type="inferred from homology"/>
<feature type="modified residue" description="2-(S-cysteinyl)pyruvic acid O-phosphothioketal" evidence="12">
    <location>
        <position position="116"/>
    </location>
</feature>
<evidence type="ECO:0000256" key="9">
    <source>
        <dbReference type="ARBA" id="ARBA00023316"/>
    </source>
</evidence>
<feature type="binding site" evidence="12">
    <location>
        <position position="304"/>
    </location>
    <ligand>
        <name>UDP-N-acetyl-alpha-D-glucosamine</name>
        <dbReference type="ChEBI" id="CHEBI:57705"/>
    </ligand>
</feature>
<feature type="binding site" evidence="12">
    <location>
        <position position="92"/>
    </location>
    <ligand>
        <name>UDP-N-acetyl-alpha-D-glucosamine</name>
        <dbReference type="ChEBI" id="CHEBI:57705"/>
    </ligand>
</feature>
<dbReference type="UniPathway" id="UPA00219"/>
<dbReference type="Pfam" id="PF00275">
    <property type="entry name" value="EPSP_synthase"/>
    <property type="match status" value="1"/>
</dbReference>
<dbReference type="KEGG" id="dao:Desac_0867"/>
<evidence type="ECO:0000256" key="12">
    <source>
        <dbReference type="HAMAP-Rule" id="MF_00111"/>
    </source>
</evidence>
<dbReference type="InterPro" id="IPR036968">
    <property type="entry name" value="Enolpyruvate_Tfrase_sf"/>
</dbReference>
<dbReference type="NCBIfam" id="NF006873">
    <property type="entry name" value="PRK09369.1"/>
    <property type="match status" value="1"/>
</dbReference>
<dbReference type="GO" id="GO:0008360">
    <property type="term" value="P:regulation of cell shape"/>
    <property type="evidence" value="ECO:0007669"/>
    <property type="project" value="UniProtKB-KW"/>
</dbReference>
<dbReference type="Gene3D" id="3.65.10.10">
    <property type="entry name" value="Enolpyruvate transferase domain"/>
    <property type="match status" value="2"/>
</dbReference>
<dbReference type="EC" id="2.5.1.7" evidence="12"/>
<evidence type="ECO:0000256" key="2">
    <source>
        <dbReference type="ARBA" id="ARBA00004752"/>
    </source>
</evidence>
<keyword evidence="15" id="KW-1185">Reference proteome</keyword>
<comment type="caution">
    <text evidence="12">Lacks conserved residue(s) required for the propagation of feature annotation.</text>
</comment>
<dbReference type="GO" id="GO:0009252">
    <property type="term" value="P:peptidoglycan biosynthetic process"/>
    <property type="evidence" value="ECO:0007669"/>
    <property type="project" value="UniProtKB-UniRule"/>
</dbReference>
<dbReference type="InterPro" id="IPR005750">
    <property type="entry name" value="UDP_GlcNAc_COvinyl_MurA"/>
</dbReference>
<dbReference type="SUPFAM" id="SSF55205">
    <property type="entry name" value="EPT/RTPC-like"/>
    <property type="match status" value="1"/>
</dbReference>
<dbReference type="CDD" id="cd01555">
    <property type="entry name" value="UdpNAET"/>
    <property type="match status" value="1"/>
</dbReference>
<dbReference type="InterPro" id="IPR013792">
    <property type="entry name" value="RNA3'P_cycl/enolpyr_Trfase_a/b"/>
</dbReference>
<evidence type="ECO:0000256" key="4">
    <source>
        <dbReference type="ARBA" id="ARBA00022618"/>
    </source>
</evidence>
<feature type="active site" description="Proton donor" evidence="12">
    <location>
        <position position="116"/>
    </location>
</feature>
<keyword evidence="3 12" id="KW-0963">Cytoplasm</keyword>
<dbReference type="OrthoDB" id="9803760at2"/>
<comment type="function">
    <text evidence="12">Cell wall formation. Adds enolpyruvyl to UDP-N-acetylglucosamine.</text>
</comment>
<evidence type="ECO:0000313" key="15">
    <source>
        <dbReference type="Proteomes" id="UP000000483"/>
    </source>
</evidence>
<dbReference type="FunFam" id="3.65.10.10:FF:000001">
    <property type="entry name" value="UDP-N-acetylglucosamine 1-carboxyvinyltransferase"/>
    <property type="match status" value="1"/>
</dbReference>
<keyword evidence="7 12" id="KW-0573">Peptidoglycan synthesis</keyword>
<dbReference type="GO" id="GO:0071555">
    <property type="term" value="P:cell wall organization"/>
    <property type="evidence" value="ECO:0007669"/>
    <property type="project" value="UniProtKB-KW"/>
</dbReference>
<dbReference type="Proteomes" id="UP000000483">
    <property type="component" value="Chromosome"/>
</dbReference>
<evidence type="ECO:0000256" key="7">
    <source>
        <dbReference type="ARBA" id="ARBA00022984"/>
    </source>
</evidence>
<name>F2NGX3_DESAR</name>
<dbReference type="eggNOG" id="COG0766">
    <property type="taxonomic scope" value="Bacteria"/>
</dbReference>
<dbReference type="AlphaFoldDB" id="F2NGX3"/>
<feature type="binding site" evidence="12">
    <location>
        <position position="326"/>
    </location>
    <ligand>
        <name>UDP-N-acetyl-alpha-D-glucosamine</name>
        <dbReference type="ChEBI" id="CHEBI:57705"/>
    </ligand>
</feature>
<evidence type="ECO:0000256" key="3">
    <source>
        <dbReference type="ARBA" id="ARBA00022490"/>
    </source>
</evidence>